<evidence type="ECO:0000313" key="1">
    <source>
        <dbReference type="EMBL" id="KKN10890.1"/>
    </source>
</evidence>
<gene>
    <name evidence="1" type="ORF">LCGC14_1032040</name>
</gene>
<sequence length="73" mass="8796">MNSWLEFKLRELTWAWNCMFFCSRYGHVFAHPTHMYVAIRDKRQSVDCARCAETYWAPGLYEFPDWMHQGGKS</sequence>
<dbReference type="AlphaFoldDB" id="A0A0F9MUB1"/>
<protein>
    <submittedName>
        <fullName evidence="1">Uncharacterized protein</fullName>
    </submittedName>
</protein>
<dbReference type="EMBL" id="LAZR01004194">
    <property type="protein sequence ID" value="KKN10890.1"/>
    <property type="molecule type" value="Genomic_DNA"/>
</dbReference>
<name>A0A0F9MUB1_9ZZZZ</name>
<proteinExistence type="predicted"/>
<reference evidence="1" key="1">
    <citation type="journal article" date="2015" name="Nature">
        <title>Complex archaea that bridge the gap between prokaryotes and eukaryotes.</title>
        <authorList>
            <person name="Spang A."/>
            <person name="Saw J.H."/>
            <person name="Jorgensen S.L."/>
            <person name="Zaremba-Niedzwiedzka K."/>
            <person name="Martijn J."/>
            <person name="Lind A.E."/>
            <person name="van Eijk R."/>
            <person name="Schleper C."/>
            <person name="Guy L."/>
            <person name="Ettema T.J."/>
        </authorList>
    </citation>
    <scope>NUCLEOTIDE SEQUENCE</scope>
</reference>
<comment type="caution">
    <text evidence="1">The sequence shown here is derived from an EMBL/GenBank/DDBJ whole genome shotgun (WGS) entry which is preliminary data.</text>
</comment>
<accession>A0A0F9MUB1</accession>
<organism evidence="1">
    <name type="scientific">marine sediment metagenome</name>
    <dbReference type="NCBI Taxonomy" id="412755"/>
    <lineage>
        <taxon>unclassified sequences</taxon>
        <taxon>metagenomes</taxon>
        <taxon>ecological metagenomes</taxon>
    </lineage>
</organism>